<evidence type="ECO:0000313" key="1">
    <source>
        <dbReference type="EMBL" id="KAK3759880.1"/>
    </source>
</evidence>
<dbReference type="Proteomes" id="UP001283361">
    <property type="component" value="Unassembled WGS sequence"/>
</dbReference>
<dbReference type="AlphaFoldDB" id="A0AAE0YZL5"/>
<protein>
    <submittedName>
        <fullName evidence="1">Uncharacterized protein</fullName>
    </submittedName>
</protein>
<name>A0AAE0YZL5_9GAST</name>
<sequence length="121" mass="14310">MVYVVNFLRNLEKAEGFFIVRSNHENFIAFRSSYVCSTSEVWSSFFKRLGLRPHIVMILLFNKYDVISACVDPNHAELRKRATLSPEVCRIKYEKTFYFPRLFTRGDHKRSKTATNFCSRI</sequence>
<evidence type="ECO:0000313" key="2">
    <source>
        <dbReference type="Proteomes" id="UP001283361"/>
    </source>
</evidence>
<reference evidence="1" key="1">
    <citation type="journal article" date="2023" name="G3 (Bethesda)">
        <title>A reference genome for the long-term kleptoplast-retaining sea slug Elysia crispata morphotype clarki.</title>
        <authorList>
            <person name="Eastman K.E."/>
            <person name="Pendleton A.L."/>
            <person name="Shaikh M.A."/>
            <person name="Suttiyut T."/>
            <person name="Ogas R."/>
            <person name="Tomko P."/>
            <person name="Gavelis G."/>
            <person name="Widhalm J.R."/>
            <person name="Wisecaver J.H."/>
        </authorList>
    </citation>
    <scope>NUCLEOTIDE SEQUENCE</scope>
    <source>
        <strain evidence="1">ECLA1</strain>
    </source>
</reference>
<gene>
    <name evidence="1" type="ORF">RRG08_028882</name>
</gene>
<accession>A0AAE0YZL5</accession>
<organism evidence="1 2">
    <name type="scientific">Elysia crispata</name>
    <name type="common">lettuce slug</name>
    <dbReference type="NCBI Taxonomy" id="231223"/>
    <lineage>
        <taxon>Eukaryota</taxon>
        <taxon>Metazoa</taxon>
        <taxon>Spiralia</taxon>
        <taxon>Lophotrochozoa</taxon>
        <taxon>Mollusca</taxon>
        <taxon>Gastropoda</taxon>
        <taxon>Heterobranchia</taxon>
        <taxon>Euthyneura</taxon>
        <taxon>Panpulmonata</taxon>
        <taxon>Sacoglossa</taxon>
        <taxon>Placobranchoidea</taxon>
        <taxon>Plakobranchidae</taxon>
        <taxon>Elysia</taxon>
    </lineage>
</organism>
<proteinExistence type="predicted"/>
<comment type="caution">
    <text evidence="1">The sequence shown here is derived from an EMBL/GenBank/DDBJ whole genome shotgun (WGS) entry which is preliminary data.</text>
</comment>
<dbReference type="EMBL" id="JAWDGP010005065">
    <property type="protein sequence ID" value="KAK3759880.1"/>
    <property type="molecule type" value="Genomic_DNA"/>
</dbReference>
<keyword evidence="2" id="KW-1185">Reference proteome</keyword>